<dbReference type="RefSeq" id="WP_180894012.1">
    <property type="nucleotide sequence ID" value="NZ_JACCKD010000006.1"/>
</dbReference>
<dbReference type="SUPFAM" id="SSF55961">
    <property type="entry name" value="Bet v1-like"/>
    <property type="match status" value="1"/>
</dbReference>
<dbReference type="InterPro" id="IPR010419">
    <property type="entry name" value="CO_DH_gsu"/>
</dbReference>
<reference evidence="1 2" key="1">
    <citation type="submission" date="2020-07" db="EMBL/GenBank/DDBJ databases">
        <title>Genome of Haloechinothrix sp.</title>
        <authorList>
            <person name="Tang S.-K."/>
            <person name="Yang L."/>
            <person name="Zhu W.-Y."/>
        </authorList>
    </citation>
    <scope>NUCLEOTIDE SEQUENCE [LARGE SCALE GENOMIC DNA]</scope>
    <source>
        <strain evidence="1 2">YIM 98757</strain>
    </source>
</reference>
<evidence type="ECO:0000313" key="2">
    <source>
        <dbReference type="Proteomes" id="UP000582974"/>
    </source>
</evidence>
<dbReference type="Proteomes" id="UP000582974">
    <property type="component" value="Unassembled WGS sequence"/>
</dbReference>
<keyword evidence="2" id="KW-1185">Reference proteome</keyword>
<evidence type="ECO:0000313" key="1">
    <source>
        <dbReference type="EMBL" id="MBA0127181.1"/>
    </source>
</evidence>
<dbReference type="EMBL" id="JACCKD010000006">
    <property type="protein sequence ID" value="MBA0127181.1"/>
    <property type="molecule type" value="Genomic_DNA"/>
</dbReference>
<name>A0A838AD91_9PSEU</name>
<accession>A0A838AD91</accession>
<dbReference type="PANTHER" id="PTHR38588">
    <property type="entry name" value="BLL0334 PROTEIN"/>
    <property type="match status" value="1"/>
</dbReference>
<dbReference type="CDD" id="cd07823">
    <property type="entry name" value="SRPBCC_5"/>
    <property type="match status" value="1"/>
</dbReference>
<organism evidence="1 2">
    <name type="scientific">Haloechinothrix aidingensis</name>
    <dbReference type="NCBI Taxonomy" id="2752311"/>
    <lineage>
        <taxon>Bacteria</taxon>
        <taxon>Bacillati</taxon>
        <taxon>Actinomycetota</taxon>
        <taxon>Actinomycetes</taxon>
        <taxon>Pseudonocardiales</taxon>
        <taxon>Pseudonocardiaceae</taxon>
        <taxon>Haloechinothrix</taxon>
    </lineage>
</organism>
<dbReference type="AlphaFoldDB" id="A0A838AD91"/>
<dbReference type="Pfam" id="PF06240">
    <property type="entry name" value="COXG"/>
    <property type="match status" value="1"/>
</dbReference>
<sequence length="201" mass="21755">MKIEQEIVVPAPKAEVWKFFHDVPSVVECLPGAEITEQDDEGNYRGQLATKLGPIAIKFEGKATVVFDENASQVTIHGTGVDRKGGSRGEITVVGDISDTDAGTHVGIKSDVTLSGSAAQFGRTGLINDISQRMLGEFATCVETKLNATPETAARTVAPEPQGISIILRSLWARLRRLIAPRRSRAATERTGQDSDQRERE</sequence>
<comment type="caution">
    <text evidence="1">The sequence shown here is derived from an EMBL/GenBank/DDBJ whole genome shotgun (WGS) entry which is preliminary data.</text>
</comment>
<dbReference type="InterPro" id="IPR023393">
    <property type="entry name" value="START-like_dom_sf"/>
</dbReference>
<dbReference type="PANTHER" id="PTHR38588:SF1">
    <property type="entry name" value="BLL0334 PROTEIN"/>
    <property type="match status" value="1"/>
</dbReference>
<gene>
    <name evidence="1" type="ORF">H0B56_16645</name>
</gene>
<dbReference type="Gene3D" id="3.30.530.20">
    <property type="match status" value="1"/>
</dbReference>
<proteinExistence type="predicted"/>
<protein>
    <submittedName>
        <fullName evidence="1">SRPBCC family protein</fullName>
    </submittedName>
</protein>